<accession>A0A1L7XSD7</accession>
<protein>
    <recommendedName>
        <fullName evidence="4">Peptidase S1 domain-containing protein</fullName>
    </recommendedName>
</protein>
<feature type="region of interest" description="Disordered" evidence="1">
    <location>
        <begin position="1"/>
        <end position="41"/>
    </location>
</feature>
<dbReference type="EMBL" id="FJOG01000048">
    <property type="protein sequence ID" value="CZR67877.1"/>
    <property type="molecule type" value="Genomic_DNA"/>
</dbReference>
<evidence type="ECO:0000256" key="1">
    <source>
        <dbReference type="SAM" id="MobiDB-lite"/>
    </source>
</evidence>
<dbReference type="Proteomes" id="UP000184330">
    <property type="component" value="Unassembled WGS sequence"/>
</dbReference>
<evidence type="ECO:0008006" key="4">
    <source>
        <dbReference type="Google" id="ProtNLM"/>
    </source>
</evidence>
<dbReference type="SUPFAM" id="SSF50494">
    <property type="entry name" value="Trypsin-like serine proteases"/>
    <property type="match status" value="1"/>
</dbReference>
<proteinExistence type="predicted"/>
<keyword evidence="3" id="KW-1185">Reference proteome</keyword>
<feature type="compositionally biased region" description="Polar residues" evidence="1">
    <location>
        <begin position="1"/>
        <end position="17"/>
    </location>
</feature>
<dbReference type="OrthoDB" id="5424209at2759"/>
<evidence type="ECO:0000313" key="3">
    <source>
        <dbReference type="Proteomes" id="UP000184330"/>
    </source>
</evidence>
<reference evidence="2 3" key="1">
    <citation type="submission" date="2016-03" db="EMBL/GenBank/DDBJ databases">
        <authorList>
            <person name="Ploux O."/>
        </authorList>
    </citation>
    <scope>NUCLEOTIDE SEQUENCE [LARGE SCALE GENOMIC DNA]</scope>
    <source>
        <strain evidence="2 3">UAMH 11012</strain>
    </source>
</reference>
<organism evidence="2 3">
    <name type="scientific">Phialocephala subalpina</name>
    <dbReference type="NCBI Taxonomy" id="576137"/>
    <lineage>
        <taxon>Eukaryota</taxon>
        <taxon>Fungi</taxon>
        <taxon>Dikarya</taxon>
        <taxon>Ascomycota</taxon>
        <taxon>Pezizomycotina</taxon>
        <taxon>Leotiomycetes</taxon>
        <taxon>Helotiales</taxon>
        <taxon>Mollisiaceae</taxon>
        <taxon>Phialocephala</taxon>
        <taxon>Phialocephala fortinii species complex</taxon>
    </lineage>
</organism>
<name>A0A1L7XSD7_9HELO</name>
<dbReference type="InterPro" id="IPR009003">
    <property type="entry name" value="Peptidase_S1_PA"/>
</dbReference>
<dbReference type="AlphaFoldDB" id="A0A1L7XSD7"/>
<gene>
    <name evidence="2" type="ORF">PAC_17776</name>
</gene>
<sequence length="620" mass="68838">MASISGHTHQLSLSEGSDYQPATKRRRLQVSDPASYDGPIDQLTPIAHTYEVDRVGAPPLMLLPLHTSRMNPSEEMYKRYIKLGMQEDIEKILNNYGIDAEEADLKYRHIEPERTSTAVPTLYIRTYRGTEAPPAAQRNCVAEIYRVLTGNKIFATVELIGHRLWAPRKLSHVNVDHPFIAAWKSGLRQRFMNILGVSENLSSKVWSVDVIRLGFEENASENPVVVSVTVDWSADPPDWEFYFGALVAEIREDGFDDVEVEFERGEIFCAGEVEPAHLQKMFSPAHAEKQANLPFIRPGSNIGNGTATDPQEPLNAVGAVGVVVEIVEIQTGALVATLALTNHHVIRCGLKGFIHPTPADPTAKTKQDLIPHVYRSPSFCAISQSSKNAKKLLESKKTINPAWPEDVKRLHQEEIDSLKRLIEKLDGPNYPVQEMGCVFYSGGLNERHMGHGRLDLAGIRLEGAVLDNASNDISHRADEWAADHKPLARKICGFDKNFGKDARDAYTEEVYKIGAMTGCTHGTISTEKIFTVRLPWHEKKDFSSEIAVVGESGLAAEPFSWPGDSGAAIFDAGGLLLGLMFAGQPKLNCEQPLTYMIPIWAILEDIKKQSNNKYEVRLKA</sequence>
<evidence type="ECO:0000313" key="2">
    <source>
        <dbReference type="EMBL" id="CZR67877.1"/>
    </source>
</evidence>